<sequence>MDELHRQILTRNRVRLVTSLQVADLWDPLLEKGVFTGDMIEEIRSAGTRRDQARQLLIDLETRGSQAFALFIHCLKETGQHELAQHLLGKNELPEIEPAPFVPNPDYIPQYPNDIPSKKEKIWDIEQDYPMKFEPCGFCLIVNNMEFDEGTELSYRKGSDIDRQKLENRFRSFHFEVLVKNNLKGSEIYQELQDLAAKDHSKRDCCLVVILSHGCETRHRKFPGGVFGTDGIRIPVEKIVSYFDGTSCPSLRGKPKLFFIQACGGDQKDRGFEVDSGSPPSPNAEQSLQSDATAIRPEAGDMDETDAVASLPTFSDILVSYSTFPGFVSWRDKVMGTWYVETLDEILGSHAGTLDLQNLLLRVANKVSSKGTYKQIPGYFNFLRKRFFFRT</sequence>
<dbReference type="PROSITE" id="PS50208">
    <property type="entry name" value="CASPASE_P20"/>
    <property type="match status" value="1"/>
</dbReference>
<evidence type="ECO:0000256" key="5">
    <source>
        <dbReference type="ARBA" id="ARBA00022807"/>
    </source>
</evidence>
<dbReference type="PROSITE" id="PS01121">
    <property type="entry name" value="CASPASE_HIS"/>
    <property type="match status" value="1"/>
</dbReference>
<evidence type="ECO:0000256" key="2">
    <source>
        <dbReference type="ARBA" id="ARBA00022670"/>
    </source>
</evidence>
<name>A0AAD1T5Y7_PELCU</name>
<dbReference type="Gene3D" id="1.10.533.10">
    <property type="entry name" value="Death Domain, Fas"/>
    <property type="match status" value="1"/>
</dbReference>
<dbReference type="InterPro" id="IPR011600">
    <property type="entry name" value="Pept_C14_caspase"/>
</dbReference>
<evidence type="ECO:0000259" key="10">
    <source>
        <dbReference type="PROSITE" id="PS50207"/>
    </source>
</evidence>
<evidence type="ECO:0000313" key="14">
    <source>
        <dbReference type="Proteomes" id="UP001295444"/>
    </source>
</evidence>
<dbReference type="SMART" id="SM00115">
    <property type="entry name" value="CASc"/>
    <property type="match status" value="1"/>
</dbReference>
<proteinExistence type="inferred from homology"/>
<dbReference type="GO" id="GO:0006915">
    <property type="term" value="P:apoptotic process"/>
    <property type="evidence" value="ECO:0007669"/>
    <property type="project" value="UniProtKB-KW"/>
</dbReference>
<dbReference type="AlphaFoldDB" id="A0AAD1T5Y7"/>
<evidence type="ECO:0000256" key="4">
    <source>
        <dbReference type="ARBA" id="ARBA00022801"/>
    </source>
</evidence>
<dbReference type="Proteomes" id="UP001295444">
    <property type="component" value="Chromosome 10"/>
</dbReference>
<feature type="active site" evidence="7">
    <location>
        <position position="213"/>
    </location>
</feature>
<evidence type="ECO:0000256" key="1">
    <source>
        <dbReference type="ARBA" id="ARBA00010134"/>
    </source>
</evidence>
<dbReference type="InterPro" id="IPR001309">
    <property type="entry name" value="Pept_C14_p20"/>
</dbReference>
<reference evidence="13" key="1">
    <citation type="submission" date="2022-03" db="EMBL/GenBank/DDBJ databases">
        <authorList>
            <person name="Alioto T."/>
            <person name="Alioto T."/>
            <person name="Gomez Garrido J."/>
        </authorList>
    </citation>
    <scope>NUCLEOTIDE SEQUENCE</scope>
</reference>
<dbReference type="InterPro" id="IPR002138">
    <property type="entry name" value="Pept_C14_p10"/>
</dbReference>
<dbReference type="InterPro" id="IPR042147">
    <property type="entry name" value="CARD_CASP9"/>
</dbReference>
<dbReference type="PANTHER" id="PTHR47901:SF8">
    <property type="entry name" value="CASPASE-3"/>
    <property type="match status" value="1"/>
</dbReference>
<evidence type="ECO:0000256" key="7">
    <source>
        <dbReference type="PIRSR" id="PIRSR038001-1"/>
    </source>
</evidence>
<dbReference type="Pfam" id="PF00656">
    <property type="entry name" value="Peptidase_C14"/>
    <property type="match status" value="1"/>
</dbReference>
<feature type="region of interest" description="Disordered" evidence="9">
    <location>
        <begin position="270"/>
        <end position="290"/>
    </location>
</feature>
<evidence type="ECO:0000256" key="9">
    <source>
        <dbReference type="SAM" id="MobiDB-lite"/>
    </source>
</evidence>
<dbReference type="EMBL" id="OW240921">
    <property type="protein sequence ID" value="CAH2318341.1"/>
    <property type="molecule type" value="Genomic_DNA"/>
</dbReference>
<keyword evidence="14" id="KW-1185">Reference proteome</keyword>
<dbReference type="CDD" id="cd00032">
    <property type="entry name" value="CASc"/>
    <property type="match status" value="1"/>
</dbReference>
<evidence type="ECO:0000259" key="11">
    <source>
        <dbReference type="PROSITE" id="PS50208"/>
    </source>
</evidence>
<dbReference type="PRINTS" id="PR00376">
    <property type="entry name" value="IL1BCENZYME"/>
</dbReference>
<dbReference type="GO" id="GO:0004197">
    <property type="term" value="F:cysteine-type endopeptidase activity"/>
    <property type="evidence" value="ECO:0007669"/>
    <property type="project" value="InterPro"/>
</dbReference>
<dbReference type="InterPro" id="IPR016129">
    <property type="entry name" value="Caspase_his_AS"/>
</dbReference>
<dbReference type="CDD" id="cd08326">
    <property type="entry name" value="CARD_CASP9"/>
    <property type="match status" value="1"/>
</dbReference>
<evidence type="ECO:0000259" key="12">
    <source>
        <dbReference type="PROSITE" id="PS50209"/>
    </source>
</evidence>
<dbReference type="FunFam" id="3.40.50.1460:FF:000012">
    <property type="entry name" value="Caspase 9"/>
    <property type="match status" value="1"/>
</dbReference>
<dbReference type="GO" id="GO:0042981">
    <property type="term" value="P:regulation of apoptotic process"/>
    <property type="evidence" value="ECO:0007669"/>
    <property type="project" value="InterPro"/>
</dbReference>
<dbReference type="PROSITE" id="PS50209">
    <property type="entry name" value="CARD"/>
    <property type="match status" value="1"/>
</dbReference>
<keyword evidence="4" id="KW-0378">Hydrolase</keyword>
<keyword evidence="3" id="KW-0053">Apoptosis</keyword>
<dbReference type="SMART" id="SM00114">
    <property type="entry name" value="CARD"/>
    <property type="match status" value="1"/>
</dbReference>
<feature type="domain" description="Caspase family p20" evidence="11">
    <location>
        <begin position="135"/>
        <end position="267"/>
    </location>
</feature>
<dbReference type="InterPro" id="IPR033139">
    <property type="entry name" value="Caspase_cys_AS"/>
</dbReference>
<dbReference type="InterPro" id="IPR029030">
    <property type="entry name" value="Caspase-like_dom_sf"/>
</dbReference>
<dbReference type="SUPFAM" id="SSF47986">
    <property type="entry name" value="DEATH domain"/>
    <property type="match status" value="1"/>
</dbReference>
<dbReference type="PIRSF" id="PIRSF038001">
    <property type="entry name" value="Caspase_ICE"/>
    <property type="match status" value="1"/>
</dbReference>
<feature type="domain" description="CARD" evidence="12">
    <location>
        <begin position="1"/>
        <end position="90"/>
    </location>
</feature>
<evidence type="ECO:0000313" key="13">
    <source>
        <dbReference type="EMBL" id="CAH2318341.1"/>
    </source>
</evidence>
<evidence type="ECO:0000256" key="8">
    <source>
        <dbReference type="RuleBase" id="RU003971"/>
    </source>
</evidence>
<dbReference type="Pfam" id="PF00619">
    <property type="entry name" value="CARD"/>
    <property type="match status" value="1"/>
</dbReference>
<dbReference type="InterPro" id="IPR001315">
    <property type="entry name" value="CARD"/>
</dbReference>
<dbReference type="Gene3D" id="3.40.50.1460">
    <property type="match status" value="1"/>
</dbReference>
<dbReference type="SUPFAM" id="SSF52129">
    <property type="entry name" value="Caspase-like"/>
    <property type="match status" value="1"/>
</dbReference>
<keyword evidence="5" id="KW-0788">Thiol protease</keyword>
<keyword evidence="6" id="KW-0865">Zymogen</keyword>
<accession>A0AAD1T5Y7</accession>
<organism evidence="13 14">
    <name type="scientific">Pelobates cultripes</name>
    <name type="common">Western spadefoot toad</name>
    <dbReference type="NCBI Taxonomy" id="61616"/>
    <lineage>
        <taxon>Eukaryota</taxon>
        <taxon>Metazoa</taxon>
        <taxon>Chordata</taxon>
        <taxon>Craniata</taxon>
        <taxon>Vertebrata</taxon>
        <taxon>Euteleostomi</taxon>
        <taxon>Amphibia</taxon>
        <taxon>Batrachia</taxon>
        <taxon>Anura</taxon>
        <taxon>Pelobatoidea</taxon>
        <taxon>Pelobatidae</taxon>
        <taxon>Pelobates</taxon>
    </lineage>
</organism>
<gene>
    <name evidence="13" type="ORF">PECUL_23A022390</name>
</gene>
<evidence type="ECO:0000256" key="3">
    <source>
        <dbReference type="ARBA" id="ARBA00022703"/>
    </source>
</evidence>
<feature type="active site" evidence="7">
    <location>
        <position position="263"/>
    </location>
</feature>
<protein>
    <submittedName>
        <fullName evidence="13">Caspase-9 isoform X1</fullName>
    </submittedName>
</protein>
<dbReference type="InterPro" id="IPR015917">
    <property type="entry name" value="Pept_C14A"/>
</dbReference>
<feature type="domain" description="Caspase family p10" evidence="10">
    <location>
        <begin position="307"/>
        <end position="391"/>
    </location>
</feature>
<evidence type="ECO:0000256" key="6">
    <source>
        <dbReference type="ARBA" id="ARBA00023145"/>
    </source>
</evidence>
<comment type="similarity">
    <text evidence="1 8">Belongs to the peptidase C14A family.</text>
</comment>
<dbReference type="PROSITE" id="PS01122">
    <property type="entry name" value="CASPASE_CYS"/>
    <property type="match status" value="1"/>
</dbReference>
<dbReference type="InterPro" id="IPR011029">
    <property type="entry name" value="DEATH-like_dom_sf"/>
</dbReference>
<dbReference type="PANTHER" id="PTHR47901">
    <property type="entry name" value="CASPASE RECRUITMENT DOMAIN-CONTAINING PROTEIN 18"/>
    <property type="match status" value="1"/>
</dbReference>
<dbReference type="PROSITE" id="PS50207">
    <property type="entry name" value="CASPASE_P10"/>
    <property type="match status" value="1"/>
</dbReference>
<keyword evidence="2" id="KW-0645">Protease</keyword>
<dbReference type="GO" id="GO:0006508">
    <property type="term" value="P:proteolysis"/>
    <property type="evidence" value="ECO:0007669"/>
    <property type="project" value="UniProtKB-KW"/>
</dbReference>
<dbReference type="InterPro" id="IPR002398">
    <property type="entry name" value="Pept_C14"/>
</dbReference>